<reference evidence="3 4" key="1">
    <citation type="submission" date="2019-08" db="EMBL/GenBank/DDBJ databases">
        <title>Parahaliea maris sp. nov., isolated from the surface seawater.</title>
        <authorList>
            <person name="Liu Y."/>
        </authorList>
    </citation>
    <scope>NUCLEOTIDE SEQUENCE [LARGE SCALE GENOMIC DNA]</scope>
    <source>
        <strain evidence="3 4">HSLHS9</strain>
    </source>
</reference>
<keyword evidence="2" id="KW-0812">Transmembrane</keyword>
<gene>
    <name evidence="3" type="ORF">FV139_17635</name>
</gene>
<dbReference type="EMBL" id="VRZA01000007">
    <property type="protein sequence ID" value="TXS90796.1"/>
    <property type="molecule type" value="Genomic_DNA"/>
</dbReference>
<keyword evidence="2" id="KW-1133">Transmembrane helix</keyword>
<accession>A0A5C8ZQM3</accession>
<proteinExistence type="predicted"/>
<keyword evidence="2" id="KW-0472">Membrane</keyword>
<feature type="compositionally biased region" description="Polar residues" evidence="1">
    <location>
        <begin position="9"/>
        <end position="32"/>
    </location>
</feature>
<dbReference type="AlphaFoldDB" id="A0A5C8ZQM3"/>
<evidence type="ECO:0000313" key="3">
    <source>
        <dbReference type="EMBL" id="TXS90796.1"/>
    </source>
</evidence>
<evidence type="ECO:0008006" key="5">
    <source>
        <dbReference type="Google" id="ProtNLM"/>
    </source>
</evidence>
<dbReference type="Proteomes" id="UP000321039">
    <property type="component" value="Unassembled WGS sequence"/>
</dbReference>
<comment type="caution">
    <text evidence="3">The sequence shown here is derived from an EMBL/GenBank/DDBJ whole genome shotgun (WGS) entry which is preliminary data.</text>
</comment>
<evidence type="ECO:0000256" key="1">
    <source>
        <dbReference type="SAM" id="MobiDB-lite"/>
    </source>
</evidence>
<organism evidence="3 4">
    <name type="scientific">Parahaliea maris</name>
    <dbReference type="NCBI Taxonomy" id="2716870"/>
    <lineage>
        <taxon>Bacteria</taxon>
        <taxon>Pseudomonadati</taxon>
        <taxon>Pseudomonadota</taxon>
        <taxon>Gammaproteobacteria</taxon>
        <taxon>Cellvibrionales</taxon>
        <taxon>Halieaceae</taxon>
        <taxon>Parahaliea</taxon>
    </lineage>
</organism>
<protein>
    <recommendedName>
        <fullName evidence="5">Nucleotide exchange factor GrpE</fullName>
    </recommendedName>
</protein>
<feature type="region of interest" description="Disordered" evidence="1">
    <location>
        <begin position="1"/>
        <end position="40"/>
    </location>
</feature>
<evidence type="ECO:0000256" key="2">
    <source>
        <dbReference type="SAM" id="Phobius"/>
    </source>
</evidence>
<keyword evidence="4" id="KW-1185">Reference proteome</keyword>
<evidence type="ECO:0000313" key="4">
    <source>
        <dbReference type="Proteomes" id="UP000321039"/>
    </source>
</evidence>
<sequence length="290" mass="32737">MSARDHQTSESPGNTLKLSNANYGDINSQNDNFDTDRDNYLTRDRQDNTVEGAAPNIQEAASIPAWLVVMLFLLVTTTALSIGISFYLYRWRQLLINDQRLLVPEKWGKYLSSVGSGLEALHMGITTELARNTDQNGRTETKVASMIETYLELNSALDEKDQEIRRLRKGYDAEIFRRFVLRFARVDQAVSEFIEDGDDSESLHFIRRLLEDAFEESGVIRFEPDVGDDYRKLGDSISDNPKIIPTQSEEDDFKVAEVIEAGYRLIAGEEATVIIPSKVKVFQLSSNPGA</sequence>
<feature type="transmembrane region" description="Helical" evidence="2">
    <location>
        <begin position="65"/>
        <end position="89"/>
    </location>
</feature>
<name>A0A5C8ZQM3_9GAMM</name>
<dbReference type="RefSeq" id="WP_148069794.1">
    <property type="nucleotide sequence ID" value="NZ_VRZA01000007.1"/>
</dbReference>